<sequence length="144" mass="16158">MFSKTCEYAIRAIIFIALQSKEGKNVSIRDIAKGIDSPEHFIAKILQEMSRKGFVNSIKGPNGGFYMDKKTLKITIADIVSHFDGEKVFTACAIGLKQCSEAKPCPLHEQYKPIRKHINDMLRGAQIGNISEQLDIELAYLKLK</sequence>
<name>A0A386HN95_9BACT</name>
<dbReference type="EMBL" id="CP032489">
    <property type="protein sequence ID" value="AYD47109.1"/>
    <property type="molecule type" value="Genomic_DNA"/>
</dbReference>
<dbReference type="SUPFAM" id="SSF46785">
    <property type="entry name" value="Winged helix' DNA-binding domain"/>
    <property type="match status" value="1"/>
</dbReference>
<dbReference type="InterPro" id="IPR036390">
    <property type="entry name" value="WH_DNA-bd_sf"/>
</dbReference>
<proteinExistence type="predicted"/>
<dbReference type="GO" id="GO:0003700">
    <property type="term" value="F:DNA-binding transcription factor activity"/>
    <property type="evidence" value="ECO:0007669"/>
    <property type="project" value="TreeGrafter"/>
</dbReference>
<evidence type="ECO:0000313" key="2">
    <source>
        <dbReference type="Proteomes" id="UP000266118"/>
    </source>
</evidence>
<reference evidence="1 2" key="1">
    <citation type="submission" date="2018-09" db="EMBL/GenBank/DDBJ databases">
        <title>Arachidicoccus sp. nov., a bacterium isolated from soil.</title>
        <authorList>
            <person name="Weon H.-Y."/>
            <person name="Kwon S.-W."/>
            <person name="Lee S.A."/>
        </authorList>
    </citation>
    <scope>NUCLEOTIDE SEQUENCE [LARGE SCALE GENOMIC DNA]</scope>
    <source>
        <strain evidence="1 2">KIS59-12</strain>
    </source>
</reference>
<gene>
    <name evidence="1" type="ORF">D6B99_05470</name>
</gene>
<protein>
    <submittedName>
        <fullName evidence="1">Rrf2 family transcriptional regulator</fullName>
    </submittedName>
</protein>
<dbReference type="PANTHER" id="PTHR33221">
    <property type="entry name" value="WINGED HELIX-TURN-HELIX TRANSCRIPTIONAL REGULATOR, RRF2 FAMILY"/>
    <property type="match status" value="1"/>
</dbReference>
<dbReference type="InterPro" id="IPR000944">
    <property type="entry name" value="Tscrpt_reg_Rrf2"/>
</dbReference>
<dbReference type="KEGG" id="ark:D6B99_05470"/>
<dbReference type="PANTHER" id="PTHR33221:SF14">
    <property type="entry name" value="HTH-TYPE TRANSCRIPTIONAL REGULATOR AQ_268-RELATED"/>
    <property type="match status" value="1"/>
</dbReference>
<dbReference type="AlphaFoldDB" id="A0A386HN95"/>
<evidence type="ECO:0000313" key="1">
    <source>
        <dbReference type="EMBL" id="AYD47109.1"/>
    </source>
</evidence>
<dbReference type="Pfam" id="PF02082">
    <property type="entry name" value="Rrf2"/>
    <property type="match status" value="1"/>
</dbReference>
<dbReference type="InterPro" id="IPR036388">
    <property type="entry name" value="WH-like_DNA-bd_sf"/>
</dbReference>
<dbReference type="GO" id="GO:0005829">
    <property type="term" value="C:cytosol"/>
    <property type="evidence" value="ECO:0007669"/>
    <property type="project" value="TreeGrafter"/>
</dbReference>
<organism evidence="1 2">
    <name type="scientific">Arachidicoccus soli</name>
    <dbReference type="NCBI Taxonomy" id="2341117"/>
    <lineage>
        <taxon>Bacteria</taxon>
        <taxon>Pseudomonadati</taxon>
        <taxon>Bacteroidota</taxon>
        <taxon>Chitinophagia</taxon>
        <taxon>Chitinophagales</taxon>
        <taxon>Chitinophagaceae</taxon>
        <taxon>Arachidicoccus</taxon>
    </lineage>
</organism>
<dbReference type="PROSITE" id="PS51197">
    <property type="entry name" value="HTH_RRF2_2"/>
    <property type="match status" value="1"/>
</dbReference>
<dbReference type="Proteomes" id="UP000266118">
    <property type="component" value="Chromosome"/>
</dbReference>
<accession>A0A386HN95</accession>
<dbReference type="NCBIfam" id="TIGR00738">
    <property type="entry name" value="rrf2_super"/>
    <property type="match status" value="1"/>
</dbReference>
<dbReference type="OrthoDB" id="9808360at2"/>
<dbReference type="Gene3D" id="1.10.10.10">
    <property type="entry name" value="Winged helix-like DNA-binding domain superfamily/Winged helix DNA-binding domain"/>
    <property type="match status" value="1"/>
</dbReference>
<dbReference type="RefSeq" id="WP_119985874.1">
    <property type="nucleotide sequence ID" value="NZ_CP032489.1"/>
</dbReference>
<keyword evidence="2" id="KW-1185">Reference proteome</keyword>